<proteinExistence type="predicted"/>
<reference evidence="4" key="1">
    <citation type="journal article" date="2019" name="Microbiol. Resour. Announc.">
        <title>Draft Genomic Sequences of Streptomyces misionensis and Streptomyces albidoflavus, bacteria applied for phytopathogen biocontrol.</title>
        <authorList>
            <person name="Pylro V."/>
            <person name="Dias A."/>
            <person name="Andreote F."/>
            <person name="Varani A."/>
            <person name="Andreote C."/>
            <person name="Bernardo E."/>
            <person name="Martins T."/>
        </authorList>
    </citation>
    <scope>NUCLEOTIDE SEQUENCE [LARGE SCALE GENOMIC DNA]</scope>
    <source>
        <strain evidence="4">66</strain>
    </source>
</reference>
<evidence type="ECO:0000313" key="4">
    <source>
        <dbReference type="EMBL" id="TWV32703.1"/>
    </source>
</evidence>
<dbReference type="InterPro" id="IPR050039">
    <property type="entry name" value="MAB_1171c-like"/>
</dbReference>
<dbReference type="RefSeq" id="WP_146468676.1">
    <property type="nucleotide sequence ID" value="NZ_VOGW01000186.1"/>
</dbReference>
<accession>A0A5C6IVW7</accession>
<evidence type="ECO:0000256" key="2">
    <source>
        <dbReference type="SAM" id="Phobius"/>
    </source>
</evidence>
<feature type="region of interest" description="Disordered" evidence="1">
    <location>
        <begin position="347"/>
        <end position="375"/>
    </location>
</feature>
<dbReference type="EMBL" id="VOGW01000186">
    <property type="protein sequence ID" value="TWV32703.1"/>
    <property type="molecule type" value="Genomic_DNA"/>
</dbReference>
<feature type="region of interest" description="Disordered" evidence="1">
    <location>
        <begin position="381"/>
        <end position="400"/>
    </location>
</feature>
<keyword evidence="2" id="KW-0812">Transmembrane</keyword>
<name>A0A5C6IVW7_9ACTN</name>
<evidence type="ECO:0000259" key="3">
    <source>
        <dbReference type="Pfam" id="PF20182"/>
    </source>
</evidence>
<dbReference type="Proteomes" id="UP000320481">
    <property type="component" value="Unassembled WGS sequence"/>
</dbReference>
<dbReference type="InterPro" id="IPR046675">
    <property type="entry name" value="DUF6545"/>
</dbReference>
<evidence type="ECO:0000313" key="5">
    <source>
        <dbReference type="Proteomes" id="UP000320481"/>
    </source>
</evidence>
<keyword evidence="2" id="KW-1133">Transmembrane helix</keyword>
<dbReference type="NCBIfam" id="NF042915">
    <property type="entry name" value="MAB_1171c_fam"/>
    <property type="match status" value="1"/>
</dbReference>
<comment type="caution">
    <text evidence="4">The sequence shown here is derived from an EMBL/GenBank/DDBJ whole genome shotgun (WGS) entry which is preliminary data.</text>
</comment>
<feature type="compositionally biased region" description="Low complexity" evidence="1">
    <location>
        <begin position="348"/>
        <end position="362"/>
    </location>
</feature>
<feature type="compositionally biased region" description="Basic and acidic residues" evidence="1">
    <location>
        <begin position="385"/>
        <end position="400"/>
    </location>
</feature>
<keyword evidence="2" id="KW-0472">Membrane</keyword>
<feature type="transmembrane region" description="Helical" evidence="2">
    <location>
        <begin position="191"/>
        <end position="210"/>
    </location>
</feature>
<dbReference type="AlphaFoldDB" id="A0A5C6IVW7"/>
<sequence>MSHGPDNTVFYLCGALLLLICLLKVPALLRHRRDLLLGSVVLLLFDGALVFFFAAPDSIAELNRVTGVPNFAAPLAYSALAVFGGASLLLIVNWRPAPAERTRRASRVCVLVYGLVVVAINALFWAGHAPVEQLTLFDGYYASTPFIREMILTYLVAQGVGTMATSVLCWRWSKQVHGSLRAGLRILAPGYLLHVCYDVVKLVAIGGRWAGHRWDFLIDQVAPQTAAPSAVFVVCGFGVPLAGPPLAQSVRSLRQLRQLTPLWEELRDVPTPGAIRTSLPWWSSPAVRLTRRRTSIYDALLALAPHYDPAVRERALRTALDRGDDAGTAEATAEAAMVVAARTRRARAGTAGTAGAGRAADAPPRQPRDLIPLSRALSSPVLSALRERPRAAQAESSHRD</sequence>
<feature type="transmembrane region" description="Helical" evidence="2">
    <location>
        <begin position="6"/>
        <end position="23"/>
    </location>
</feature>
<protein>
    <recommendedName>
        <fullName evidence="3">DUF6545 domain-containing protein</fullName>
    </recommendedName>
</protein>
<dbReference type="Pfam" id="PF20182">
    <property type="entry name" value="DUF6545"/>
    <property type="match status" value="1"/>
</dbReference>
<organism evidence="4 5">
    <name type="scientific">Streptomyces misionensis</name>
    <dbReference type="NCBI Taxonomy" id="67331"/>
    <lineage>
        <taxon>Bacteria</taxon>
        <taxon>Bacillati</taxon>
        <taxon>Actinomycetota</taxon>
        <taxon>Actinomycetes</taxon>
        <taxon>Kitasatosporales</taxon>
        <taxon>Streptomycetaceae</taxon>
        <taxon>Streptomyces</taxon>
    </lineage>
</organism>
<keyword evidence="5" id="KW-1185">Reference proteome</keyword>
<feature type="transmembrane region" description="Helical" evidence="2">
    <location>
        <begin position="230"/>
        <end position="247"/>
    </location>
</feature>
<gene>
    <name evidence="4" type="ORF">FRZ03_32580</name>
</gene>
<feature type="transmembrane region" description="Helical" evidence="2">
    <location>
        <begin position="35"/>
        <end position="55"/>
    </location>
</feature>
<feature type="transmembrane region" description="Helical" evidence="2">
    <location>
        <begin position="75"/>
        <end position="96"/>
    </location>
</feature>
<feature type="transmembrane region" description="Helical" evidence="2">
    <location>
        <begin position="151"/>
        <end position="170"/>
    </location>
</feature>
<evidence type="ECO:0000256" key="1">
    <source>
        <dbReference type="SAM" id="MobiDB-lite"/>
    </source>
</evidence>
<feature type="transmembrane region" description="Helical" evidence="2">
    <location>
        <begin position="108"/>
        <end position="131"/>
    </location>
</feature>
<feature type="domain" description="DUF6545" evidence="3">
    <location>
        <begin position="251"/>
        <end position="370"/>
    </location>
</feature>